<dbReference type="CDD" id="cd00075">
    <property type="entry name" value="HATPase"/>
    <property type="match status" value="1"/>
</dbReference>
<dbReference type="InterPro" id="IPR003852">
    <property type="entry name" value="Sig_transdc_His_kinase_KdpD_N"/>
</dbReference>
<reference evidence="16 17" key="1">
    <citation type="submission" date="2015-12" db="EMBL/GenBank/DDBJ databases">
        <title>Genome sequence of Oceanibaculum pacificum MCCC 1A02656.</title>
        <authorList>
            <person name="Lu L."/>
            <person name="Lai Q."/>
            <person name="Shao Z."/>
            <person name="Qian P."/>
        </authorList>
    </citation>
    <scope>NUCLEOTIDE SEQUENCE [LARGE SCALE GENOMIC DNA]</scope>
    <source>
        <strain evidence="16 17">MCCC 1A02656</strain>
    </source>
</reference>
<dbReference type="RefSeq" id="WP_067554496.1">
    <property type="nucleotide sequence ID" value="NZ_LPXN01000095.1"/>
</dbReference>
<dbReference type="PRINTS" id="PR00344">
    <property type="entry name" value="BCTRLSENSOR"/>
</dbReference>
<organism evidence="16 17">
    <name type="scientific">Oceanibaculum pacificum</name>
    <dbReference type="NCBI Taxonomy" id="580166"/>
    <lineage>
        <taxon>Bacteria</taxon>
        <taxon>Pseudomonadati</taxon>
        <taxon>Pseudomonadota</taxon>
        <taxon>Alphaproteobacteria</taxon>
        <taxon>Rhodospirillales</taxon>
        <taxon>Oceanibaculaceae</taxon>
        <taxon>Oceanibaculum</taxon>
    </lineage>
</organism>
<keyword evidence="5" id="KW-0808">Transferase</keyword>
<comment type="subcellular location">
    <subcellularLocation>
        <location evidence="2">Membrane</location>
        <topology evidence="2">Multi-pass membrane protein</topology>
    </subcellularLocation>
</comment>
<dbReference type="Pfam" id="PF13492">
    <property type="entry name" value="GAF_3"/>
    <property type="match status" value="1"/>
</dbReference>
<dbReference type="InterPro" id="IPR038318">
    <property type="entry name" value="KdpD_sf"/>
</dbReference>
<evidence type="ECO:0000256" key="3">
    <source>
        <dbReference type="ARBA" id="ARBA00012438"/>
    </source>
</evidence>
<evidence type="ECO:0000256" key="1">
    <source>
        <dbReference type="ARBA" id="ARBA00000085"/>
    </source>
</evidence>
<evidence type="ECO:0000256" key="14">
    <source>
        <dbReference type="SAM" id="Phobius"/>
    </source>
</evidence>
<dbReference type="InterPro" id="IPR025201">
    <property type="entry name" value="KdpD_TM"/>
</dbReference>
<dbReference type="InterPro" id="IPR052023">
    <property type="entry name" value="Histidine_kinase_KdpD"/>
</dbReference>
<evidence type="ECO:0000256" key="12">
    <source>
        <dbReference type="ARBA" id="ARBA00023136"/>
    </source>
</evidence>
<keyword evidence="8 16" id="KW-0418">Kinase</keyword>
<dbReference type="InterPro" id="IPR036890">
    <property type="entry name" value="HATPase_C_sf"/>
</dbReference>
<keyword evidence="10 14" id="KW-1133">Transmembrane helix</keyword>
<accession>A0A154W8A5</accession>
<dbReference type="SUPFAM" id="SSF52402">
    <property type="entry name" value="Adenine nucleotide alpha hydrolases-like"/>
    <property type="match status" value="1"/>
</dbReference>
<evidence type="ECO:0000256" key="13">
    <source>
        <dbReference type="ARBA" id="ARBA00057300"/>
    </source>
</evidence>
<evidence type="ECO:0000313" key="16">
    <source>
        <dbReference type="EMBL" id="KZD09726.1"/>
    </source>
</evidence>
<sequence length="903" mass="98617">MEGEDRPQPEALLEQAAREHRGRLKIFLGAAPGVGKTYAMLEDAQRRRKEGADIVIGIVESHGRLETEALMRGLEAIPRQLLSYRGRLLSELDLDAVLARRPALVLVDELAHTNVPGSRHEKRFQDVEELLDAGIDVMTTLNVQHLESLNDIVARITRIRVRETLPDSVLELADEIELIDLPPDELIQRLRAGKVYLRDQAHRAVNHFFSRGNLTALRELALRAAAERVDSQMISYMRAHAIPGPWPASDRLLACVGDGPGAESLVRAAKRAADRQRMPWIALHVLRAESASERGRDQAAAALQLAEQLGGEAVTLPSAADTVDEILDYAAGRNVTRLMVGRPRARRLPHLLPRLRASITERLARRAGHYDVTIVAADSMEAPSPPTIRADETQRPISLRDGLLVAGAVALSTALAFVADFFLDVPNLSLIFLTGVLVVAIRLGLWPSILASLLSFFAYNFFFTVPYHTFAVHQTEDLLTIFFFLVIATLTGNLAGRLRERADHTRQTARRIANLYEFSRRVASAAEIDDVAWAVVSHVANTLQCQAVILLPREAKAGGLEIAAGFPPEDHLTTANWAAAEWAWQHDKPAGWASETLPGSDWLFLPMDTPNGPVGLVGVCFADRTRPLTMAQRRLLSAVVDQAALAVERTNLARDIEEKRLLTETESLRAALLSSISHDLRTPLVSILGSAGSLQSYGDRIPPAQRAELLETIQDEAERLNRFVQNLLDMTRLGYGALTPKRDWIDLRDVIGRARQRLKKPLAAFRLSVELAEDLPLLHADAVLLEQVMANLLDNAAKYAPPGTPITIAARPSDGMVELRVSDRGPGIPPADRAAVFDMFYRVRGGDREKAGTGLGLAICRGIVAAHGGSIRVEDGPDGGASIVVTLPCPAVPAAPAEAGDTP</sequence>
<comment type="catalytic activity">
    <reaction evidence="1">
        <text>ATP + protein L-histidine = ADP + protein N-phospho-L-histidine.</text>
        <dbReference type="EC" id="2.7.13.3"/>
    </reaction>
</comment>
<dbReference type="InterPro" id="IPR004358">
    <property type="entry name" value="Sig_transdc_His_kin-like_C"/>
</dbReference>
<keyword evidence="4" id="KW-0597">Phosphoprotein</keyword>
<dbReference type="GO" id="GO:0005524">
    <property type="term" value="F:ATP binding"/>
    <property type="evidence" value="ECO:0007669"/>
    <property type="project" value="UniProtKB-KW"/>
</dbReference>
<dbReference type="Pfam" id="PF00512">
    <property type="entry name" value="HisKA"/>
    <property type="match status" value="1"/>
</dbReference>
<keyword evidence="6 14" id="KW-0812">Transmembrane</keyword>
<evidence type="ECO:0000256" key="4">
    <source>
        <dbReference type="ARBA" id="ARBA00022553"/>
    </source>
</evidence>
<dbReference type="EC" id="2.7.13.3" evidence="3"/>
<dbReference type="Pfam" id="PF02702">
    <property type="entry name" value="KdpD"/>
    <property type="match status" value="1"/>
</dbReference>
<evidence type="ECO:0000256" key="7">
    <source>
        <dbReference type="ARBA" id="ARBA00022741"/>
    </source>
</evidence>
<dbReference type="Pfam" id="PF02518">
    <property type="entry name" value="HATPase_c"/>
    <property type="match status" value="1"/>
</dbReference>
<dbReference type="OrthoDB" id="9806130at2"/>
<dbReference type="STRING" id="580166.AUP43_06660"/>
<dbReference type="Gene3D" id="1.20.120.620">
    <property type="entry name" value="Backbone structure of the membrane domain of e. Coli histidine kinase receptor kdpd"/>
    <property type="match status" value="1"/>
</dbReference>
<keyword evidence="12 14" id="KW-0472">Membrane</keyword>
<dbReference type="Gene3D" id="1.10.287.130">
    <property type="match status" value="1"/>
</dbReference>
<name>A0A154W8A5_9PROT</name>
<dbReference type="SUPFAM" id="SSF55874">
    <property type="entry name" value="ATPase domain of HSP90 chaperone/DNA topoisomerase II/histidine kinase"/>
    <property type="match status" value="1"/>
</dbReference>
<evidence type="ECO:0000256" key="5">
    <source>
        <dbReference type="ARBA" id="ARBA00022679"/>
    </source>
</evidence>
<dbReference type="CDD" id="cd00082">
    <property type="entry name" value="HisKA"/>
    <property type="match status" value="1"/>
</dbReference>
<dbReference type="GO" id="GO:0005886">
    <property type="term" value="C:plasma membrane"/>
    <property type="evidence" value="ECO:0007669"/>
    <property type="project" value="TreeGrafter"/>
</dbReference>
<dbReference type="InterPro" id="IPR027417">
    <property type="entry name" value="P-loop_NTPase"/>
</dbReference>
<evidence type="ECO:0000256" key="11">
    <source>
        <dbReference type="ARBA" id="ARBA00023012"/>
    </source>
</evidence>
<dbReference type="InterPro" id="IPR003594">
    <property type="entry name" value="HATPase_dom"/>
</dbReference>
<evidence type="ECO:0000256" key="6">
    <source>
        <dbReference type="ARBA" id="ARBA00022692"/>
    </source>
</evidence>
<comment type="caution">
    <text evidence="16">The sequence shown here is derived from an EMBL/GenBank/DDBJ whole genome shotgun (WGS) entry which is preliminary data.</text>
</comment>
<dbReference type="Gene3D" id="3.40.50.300">
    <property type="entry name" value="P-loop containing nucleotide triphosphate hydrolases"/>
    <property type="match status" value="1"/>
</dbReference>
<feature type="transmembrane region" description="Helical" evidence="14">
    <location>
        <begin position="478"/>
        <end position="496"/>
    </location>
</feature>
<dbReference type="InterPro" id="IPR003661">
    <property type="entry name" value="HisK_dim/P_dom"/>
</dbReference>
<dbReference type="Gene3D" id="3.40.50.620">
    <property type="entry name" value="HUPs"/>
    <property type="match status" value="1"/>
</dbReference>
<dbReference type="SUPFAM" id="SSF47384">
    <property type="entry name" value="Homodimeric domain of signal transducing histidine kinase"/>
    <property type="match status" value="1"/>
</dbReference>
<evidence type="ECO:0000256" key="8">
    <source>
        <dbReference type="ARBA" id="ARBA00022777"/>
    </source>
</evidence>
<protein>
    <recommendedName>
        <fullName evidence="3">histidine kinase</fullName>
        <ecNumber evidence="3">2.7.13.3</ecNumber>
    </recommendedName>
</protein>
<feature type="domain" description="Histidine kinase" evidence="15">
    <location>
        <begin position="675"/>
        <end position="891"/>
    </location>
</feature>
<dbReference type="InterPro" id="IPR005467">
    <property type="entry name" value="His_kinase_dom"/>
</dbReference>
<feature type="transmembrane region" description="Helical" evidence="14">
    <location>
        <begin position="403"/>
        <end position="423"/>
    </location>
</feature>
<dbReference type="InterPro" id="IPR036097">
    <property type="entry name" value="HisK_dim/P_sf"/>
</dbReference>
<evidence type="ECO:0000256" key="2">
    <source>
        <dbReference type="ARBA" id="ARBA00004141"/>
    </source>
</evidence>
<dbReference type="FunFam" id="3.40.50.300:FF:000483">
    <property type="entry name" value="Sensor histidine kinase KdpD"/>
    <property type="match status" value="1"/>
</dbReference>
<keyword evidence="17" id="KW-1185">Reference proteome</keyword>
<dbReference type="SUPFAM" id="SSF55781">
    <property type="entry name" value="GAF domain-like"/>
    <property type="match status" value="1"/>
</dbReference>
<dbReference type="Gene3D" id="3.30.450.40">
    <property type="match status" value="1"/>
</dbReference>
<dbReference type="InterPro" id="IPR014729">
    <property type="entry name" value="Rossmann-like_a/b/a_fold"/>
</dbReference>
<dbReference type="GO" id="GO:0042802">
    <property type="term" value="F:identical protein binding"/>
    <property type="evidence" value="ECO:0007669"/>
    <property type="project" value="UniProtKB-ARBA"/>
</dbReference>
<evidence type="ECO:0000256" key="10">
    <source>
        <dbReference type="ARBA" id="ARBA00022989"/>
    </source>
</evidence>
<evidence type="ECO:0000256" key="9">
    <source>
        <dbReference type="ARBA" id="ARBA00022840"/>
    </source>
</evidence>
<dbReference type="EMBL" id="LPXN01000095">
    <property type="protein sequence ID" value="KZD09726.1"/>
    <property type="molecule type" value="Genomic_DNA"/>
</dbReference>
<dbReference type="FunFam" id="3.30.565.10:FF:000042">
    <property type="entry name" value="Two-component sensor histidine kinase KdpD"/>
    <property type="match status" value="1"/>
</dbReference>
<dbReference type="AlphaFoldDB" id="A0A154W8A5"/>
<dbReference type="Gene3D" id="3.30.565.10">
    <property type="entry name" value="Histidine kinase-like ATPase, C-terminal domain"/>
    <property type="match status" value="1"/>
</dbReference>
<dbReference type="SMART" id="SM00388">
    <property type="entry name" value="HisKA"/>
    <property type="match status" value="2"/>
</dbReference>
<keyword evidence="9" id="KW-0067">ATP-binding</keyword>
<dbReference type="PANTHER" id="PTHR45569:SF1">
    <property type="entry name" value="SENSOR PROTEIN KDPD"/>
    <property type="match status" value="1"/>
</dbReference>
<keyword evidence="7" id="KW-0547">Nucleotide-binding</keyword>
<dbReference type="PROSITE" id="PS50109">
    <property type="entry name" value="HIS_KIN"/>
    <property type="match status" value="1"/>
</dbReference>
<dbReference type="SMART" id="SM00387">
    <property type="entry name" value="HATPase_c"/>
    <property type="match status" value="1"/>
</dbReference>
<dbReference type="InterPro" id="IPR003018">
    <property type="entry name" value="GAF"/>
</dbReference>
<dbReference type="GO" id="GO:0005737">
    <property type="term" value="C:cytoplasm"/>
    <property type="evidence" value="ECO:0007669"/>
    <property type="project" value="UniProtKB-ARBA"/>
</dbReference>
<feature type="transmembrane region" description="Helical" evidence="14">
    <location>
        <begin position="430"/>
        <end position="458"/>
    </location>
</feature>
<evidence type="ECO:0000313" key="17">
    <source>
        <dbReference type="Proteomes" id="UP000076400"/>
    </source>
</evidence>
<proteinExistence type="predicted"/>
<dbReference type="Pfam" id="PF13493">
    <property type="entry name" value="DUF4118"/>
    <property type="match status" value="1"/>
</dbReference>
<evidence type="ECO:0000259" key="15">
    <source>
        <dbReference type="PROSITE" id="PS50109"/>
    </source>
</evidence>
<comment type="function">
    <text evidence="13">Member of the two-component regulatory system KdpD/KdpE involved in the regulation of the kdp operon. KdpD may function as a membrane-associated protein kinase that phosphorylates KdpE in response to environmental signals.</text>
</comment>
<dbReference type="PANTHER" id="PTHR45569">
    <property type="entry name" value="SENSOR PROTEIN KDPD"/>
    <property type="match status" value="1"/>
</dbReference>
<dbReference type="GO" id="GO:0000155">
    <property type="term" value="F:phosphorelay sensor kinase activity"/>
    <property type="evidence" value="ECO:0007669"/>
    <property type="project" value="InterPro"/>
</dbReference>
<keyword evidence="11" id="KW-0902">Two-component regulatory system</keyword>
<dbReference type="Proteomes" id="UP000076400">
    <property type="component" value="Unassembled WGS sequence"/>
</dbReference>
<dbReference type="InterPro" id="IPR029016">
    <property type="entry name" value="GAF-like_dom_sf"/>
</dbReference>
<gene>
    <name evidence="16" type="ORF">AUP43_06660</name>
</gene>